<sequence>RGGYVCCDLIGCFDDREPFHKMPLPECLESMKKKPMHLLFTRNNPDIPELLSETILPKMFDFTKSTVVAVHGWTHDSGVSWVTNLKNALLRRMDANVILLDWEYGSNDVLYPQSASNTRSVGAYSAVVLGNLVEKHNYPKNYIWCIGHSLGSHVCGHLGMRLKIRRVTGLDPAGPYFEGVSNVTVGVNPSSADFVDIIHTDNILGTARSLGHLDFYPNGGKQQAGCLSEWVYFIGSIALIHWCSSLFFYGAYNSFIYKLT</sequence>
<comment type="subcellular location">
    <subcellularLocation>
        <location evidence="1">Secreted</location>
    </subcellularLocation>
</comment>
<dbReference type="GO" id="GO:0016298">
    <property type="term" value="F:lipase activity"/>
    <property type="evidence" value="ECO:0000318"/>
    <property type="project" value="GO_Central"/>
</dbReference>
<feature type="domain" description="Lipase" evidence="6">
    <location>
        <begin position="5"/>
        <end position="228"/>
    </location>
</feature>
<dbReference type="GO" id="GO:0005615">
    <property type="term" value="C:extracellular space"/>
    <property type="evidence" value="ECO:0000318"/>
    <property type="project" value="GO_Central"/>
</dbReference>
<dbReference type="KEGG" id="hro:HELRODRAFT_63631"/>
<evidence type="ECO:0000313" key="9">
    <source>
        <dbReference type="Proteomes" id="UP000015101"/>
    </source>
</evidence>
<reference evidence="9" key="1">
    <citation type="submission" date="2012-12" db="EMBL/GenBank/DDBJ databases">
        <authorList>
            <person name="Hellsten U."/>
            <person name="Grimwood J."/>
            <person name="Chapman J.A."/>
            <person name="Shapiro H."/>
            <person name="Aerts A."/>
            <person name="Otillar R.P."/>
            <person name="Terry A.Y."/>
            <person name="Boore J.L."/>
            <person name="Simakov O."/>
            <person name="Marletaz F."/>
            <person name="Cho S.-J."/>
            <person name="Edsinger-Gonzales E."/>
            <person name="Havlak P."/>
            <person name="Kuo D.-H."/>
            <person name="Larsson T."/>
            <person name="Lv J."/>
            <person name="Arendt D."/>
            <person name="Savage R."/>
            <person name="Osoegawa K."/>
            <person name="de Jong P."/>
            <person name="Lindberg D.R."/>
            <person name="Seaver E.C."/>
            <person name="Weisblat D.A."/>
            <person name="Putnam N.H."/>
            <person name="Grigoriev I.V."/>
            <person name="Rokhsar D.S."/>
        </authorList>
    </citation>
    <scope>NUCLEOTIDE SEQUENCE</scope>
</reference>
<dbReference type="EMBL" id="AMQM01000132">
    <property type="status" value="NOT_ANNOTATED_CDS"/>
    <property type="molecule type" value="Genomic_DNA"/>
</dbReference>
<keyword evidence="5" id="KW-0812">Transmembrane</keyword>
<dbReference type="InterPro" id="IPR029058">
    <property type="entry name" value="AB_hydrolase_fold"/>
</dbReference>
<evidence type="ECO:0000256" key="2">
    <source>
        <dbReference type="ARBA" id="ARBA00010701"/>
    </source>
</evidence>
<dbReference type="GO" id="GO:0016042">
    <property type="term" value="P:lipid catabolic process"/>
    <property type="evidence" value="ECO:0000318"/>
    <property type="project" value="GO_Central"/>
</dbReference>
<dbReference type="EMBL" id="KB095811">
    <property type="protein sequence ID" value="ESO12297.1"/>
    <property type="molecule type" value="Genomic_DNA"/>
</dbReference>
<dbReference type="InterPro" id="IPR013818">
    <property type="entry name" value="Lipase"/>
</dbReference>
<dbReference type="PRINTS" id="PR00821">
    <property type="entry name" value="TAGLIPASE"/>
</dbReference>
<protein>
    <recommendedName>
        <fullName evidence="6">Lipase domain-containing protein</fullName>
    </recommendedName>
</protein>
<accession>T1FXI5</accession>
<dbReference type="InParanoid" id="T1FXI5"/>
<proteinExistence type="inferred from homology"/>
<dbReference type="OrthoDB" id="199913at2759"/>
<dbReference type="Proteomes" id="UP000015101">
    <property type="component" value="Unassembled WGS sequence"/>
</dbReference>
<evidence type="ECO:0000256" key="1">
    <source>
        <dbReference type="ARBA" id="ARBA00004613"/>
    </source>
</evidence>
<keyword evidence="5" id="KW-1133">Transmembrane helix</keyword>
<keyword evidence="9" id="KW-1185">Reference proteome</keyword>
<comment type="similarity">
    <text evidence="2 4">Belongs to the AB hydrolase superfamily. Lipase family.</text>
</comment>
<dbReference type="Pfam" id="PF00151">
    <property type="entry name" value="Lipase"/>
    <property type="match status" value="1"/>
</dbReference>
<dbReference type="InterPro" id="IPR000734">
    <property type="entry name" value="TAG_lipase"/>
</dbReference>
<dbReference type="Gene3D" id="3.40.50.1820">
    <property type="entry name" value="alpha/beta hydrolase"/>
    <property type="match status" value="1"/>
</dbReference>
<dbReference type="eggNOG" id="ENOG502QUK7">
    <property type="taxonomic scope" value="Eukaryota"/>
</dbReference>
<dbReference type="STRING" id="6412.T1FXI5"/>
<keyword evidence="3" id="KW-0964">Secreted</keyword>
<dbReference type="HOGENOM" id="CLU_027171_7_1_1"/>
<reference evidence="8" key="3">
    <citation type="submission" date="2015-06" db="UniProtKB">
        <authorList>
            <consortium name="EnsemblMetazoa"/>
        </authorList>
    </citation>
    <scope>IDENTIFICATION</scope>
</reference>
<keyword evidence="5" id="KW-0472">Membrane</keyword>
<reference evidence="7 9" key="2">
    <citation type="journal article" date="2013" name="Nature">
        <title>Insights into bilaterian evolution from three spiralian genomes.</title>
        <authorList>
            <person name="Simakov O."/>
            <person name="Marletaz F."/>
            <person name="Cho S.J."/>
            <person name="Edsinger-Gonzales E."/>
            <person name="Havlak P."/>
            <person name="Hellsten U."/>
            <person name="Kuo D.H."/>
            <person name="Larsson T."/>
            <person name="Lv J."/>
            <person name="Arendt D."/>
            <person name="Savage R."/>
            <person name="Osoegawa K."/>
            <person name="de Jong P."/>
            <person name="Grimwood J."/>
            <person name="Chapman J.A."/>
            <person name="Shapiro H."/>
            <person name="Aerts A."/>
            <person name="Otillar R.P."/>
            <person name="Terry A.Y."/>
            <person name="Boore J.L."/>
            <person name="Grigoriev I.V."/>
            <person name="Lindberg D.R."/>
            <person name="Seaver E.C."/>
            <person name="Weisblat D.A."/>
            <person name="Putnam N.H."/>
            <person name="Rokhsar D.S."/>
        </authorList>
    </citation>
    <scope>NUCLEOTIDE SEQUENCE</scope>
</reference>
<dbReference type="GeneID" id="20213533"/>
<dbReference type="PANTHER" id="PTHR11610">
    <property type="entry name" value="LIPASE"/>
    <property type="match status" value="1"/>
</dbReference>
<organism evidence="8 9">
    <name type="scientific">Helobdella robusta</name>
    <name type="common">Californian leech</name>
    <dbReference type="NCBI Taxonomy" id="6412"/>
    <lineage>
        <taxon>Eukaryota</taxon>
        <taxon>Metazoa</taxon>
        <taxon>Spiralia</taxon>
        <taxon>Lophotrochozoa</taxon>
        <taxon>Annelida</taxon>
        <taxon>Clitellata</taxon>
        <taxon>Hirudinea</taxon>
        <taxon>Rhynchobdellida</taxon>
        <taxon>Glossiphoniidae</taxon>
        <taxon>Helobdella</taxon>
    </lineage>
</organism>
<evidence type="ECO:0000256" key="4">
    <source>
        <dbReference type="RuleBase" id="RU004262"/>
    </source>
</evidence>
<dbReference type="FunFam" id="3.40.50.1820:FF:000642">
    <property type="entry name" value="Phospholipase A1 1-like Protein"/>
    <property type="match status" value="1"/>
</dbReference>
<feature type="transmembrane region" description="Helical" evidence="5">
    <location>
        <begin position="230"/>
        <end position="252"/>
    </location>
</feature>
<evidence type="ECO:0000313" key="8">
    <source>
        <dbReference type="EnsemblMetazoa" id="HelroP63631"/>
    </source>
</evidence>
<dbReference type="CTD" id="20213533"/>
<evidence type="ECO:0000259" key="6">
    <source>
        <dbReference type="Pfam" id="PF00151"/>
    </source>
</evidence>
<dbReference type="SUPFAM" id="SSF53474">
    <property type="entry name" value="alpha/beta-Hydrolases"/>
    <property type="match status" value="1"/>
</dbReference>
<dbReference type="EnsemblMetazoa" id="HelroT63631">
    <property type="protein sequence ID" value="HelroP63631"/>
    <property type="gene ID" value="HelroG63631"/>
</dbReference>
<gene>
    <name evidence="8" type="primary">20213533</name>
    <name evidence="7" type="ORF">HELRODRAFT_63631</name>
</gene>
<name>T1FXI5_HELRO</name>
<dbReference type="RefSeq" id="XP_009009017.1">
    <property type="nucleotide sequence ID" value="XM_009010769.1"/>
</dbReference>
<dbReference type="AlphaFoldDB" id="T1FXI5"/>
<dbReference type="OMA" id="PCSWKVI"/>
<dbReference type="PANTHER" id="PTHR11610:SF173">
    <property type="entry name" value="LIPASE DOMAIN-CONTAINING PROTEIN-RELATED"/>
    <property type="match status" value="1"/>
</dbReference>
<evidence type="ECO:0000313" key="7">
    <source>
        <dbReference type="EMBL" id="ESO12297.1"/>
    </source>
</evidence>
<evidence type="ECO:0000256" key="3">
    <source>
        <dbReference type="ARBA" id="ARBA00022525"/>
    </source>
</evidence>
<evidence type="ECO:0000256" key="5">
    <source>
        <dbReference type="SAM" id="Phobius"/>
    </source>
</evidence>